<feature type="transmembrane region" description="Helical" evidence="9">
    <location>
        <begin position="412"/>
        <end position="437"/>
    </location>
</feature>
<evidence type="ECO:0000256" key="1">
    <source>
        <dbReference type="ARBA" id="ARBA00004477"/>
    </source>
</evidence>
<evidence type="ECO:0000256" key="3">
    <source>
        <dbReference type="ARBA" id="ARBA00010288"/>
    </source>
</evidence>
<feature type="transmembrane region" description="Helical" evidence="9">
    <location>
        <begin position="153"/>
        <end position="170"/>
    </location>
</feature>
<proteinExistence type="inferred from homology"/>
<organism evidence="10 11">
    <name type="scientific">Entamoeba invadens IP1</name>
    <dbReference type="NCBI Taxonomy" id="370355"/>
    <lineage>
        <taxon>Eukaryota</taxon>
        <taxon>Amoebozoa</taxon>
        <taxon>Evosea</taxon>
        <taxon>Archamoebae</taxon>
        <taxon>Mastigamoebida</taxon>
        <taxon>Entamoebidae</taxon>
        <taxon>Entamoeba</taxon>
    </lineage>
</organism>
<evidence type="ECO:0000256" key="8">
    <source>
        <dbReference type="ARBA" id="ARBA00045912"/>
    </source>
</evidence>
<comment type="pathway">
    <text evidence="2">Protein modification; protein glycosylation.</text>
</comment>
<dbReference type="PANTHER" id="PTHR13117:SF5">
    <property type="entry name" value="PROTEIN RFT1 HOMOLOG"/>
    <property type="match status" value="1"/>
</dbReference>
<dbReference type="OrthoDB" id="9979195at2759"/>
<evidence type="ECO:0000256" key="5">
    <source>
        <dbReference type="ARBA" id="ARBA00022824"/>
    </source>
</evidence>
<evidence type="ECO:0000256" key="4">
    <source>
        <dbReference type="ARBA" id="ARBA00022692"/>
    </source>
</evidence>
<feature type="transmembrane region" description="Helical" evidence="9">
    <location>
        <begin position="290"/>
        <end position="310"/>
    </location>
</feature>
<dbReference type="GO" id="GO:0005789">
    <property type="term" value="C:endoplasmic reticulum membrane"/>
    <property type="evidence" value="ECO:0007669"/>
    <property type="project" value="UniProtKB-SubCell"/>
</dbReference>
<protein>
    <recommendedName>
        <fullName evidence="9">Protein RFT1 homolog</fullName>
    </recommendedName>
</protein>
<feature type="transmembrane region" description="Helical" evidence="9">
    <location>
        <begin position="449"/>
        <end position="473"/>
    </location>
</feature>
<evidence type="ECO:0000256" key="9">
    <source>
        <dbReference type="RuleBase" id="RU365067"/>
    </source>
</evidence>
<feature type="transmembrane region" description="Helical" evidence="9">
    <location>
        <begin position="331"/>
        <end position="349"/>
    </location>
</feature>
<keyword evidence="6 9" id="KW-1133">Transmembrane helix</keyword>
<feature type="transmembrane region" description="Helical" evidence="9">
    <location>
        <begin position="369"/>
        <end position="400"/>
    </location>
</feature>
<accession>A0A0A1U4F3</accession>
<dbReference type="GO" id="GO:0006488">
    <property type="term" value="P:dolichol-linked oligosaccharide biosynthetic process"/>
    <property type="evidence" value="ECO:0007669"/>
    <property type="project" value="InterPro"/>
</dbReference>
<dbReference type="InterPro" id="IPR007594">
    <property type="entry name" value="RFT1"/>
</dbReference>
<dbReference type="GO" id="GO:0034203">
    <property type="term" value="P:glycolipid translocation"/>
    <property type="evidence" value="ECO:0007669"/>
    <property type="project" value="TreeGrafter"/>
</dbReference>
<dbReference type="EMBL" id="KB206960">
    <property type="protein sequence ID" value="ELP86580.1"/>
    <property type="molecule type" value="Genomic_DNA"/>
</dbReference>
<reference evidence="10 11" key="1">
    <citation type="submission" date="2012-10" db="EMBL/GenBank/DDBJ databases">
        <authorList>
            <person name="Zafar N."/>
            <person name="Inman J."/>
            <person name="Hall N."/>
            <person name="Lorenzi H."/>
            <person name="Caler E."/>
        </authorList>
    </citation>
    <scope>NUCLEOTIDE SEQUENCE [LARGE SCALE GENOMIC DNA]</scope>
    <source>
        <strain evidence="10 11">IP1</strain>
    </source>
</reference>
<dbReference type="AlphaFoldDB" id="A0A0A1U4F3"/>
<sequence>MSAPTTQTIGGALRGIASSVLFQLLQRTITFISNVIVIRSVSEEVTGFFHIHLQLLMNVVYFLSREFSRRTIMRKHTDDLSKGVSFSLITIPVGLLINMIALPLIYSQAPPMEYALTSYVIHSFGLFLELIQEPYLVYMLLTQQHIFRLYAELPSILLRNVLQAILIPMYPQYALLIQPSLFVLNSVLVFITYFFIIKLPKIDLSVLGWKSLKEHKDCINLFGRQTIQKFLLQEGEKAVLVVTTNLSTQGVFSVISNISSLIVRFLFLPIEEVSFSLFSKMRMDKGEVLNAFYSMMKILVHLMLFVLVFGPTYSKPMLEFLYNNEEYTNSWKLMVIAFIGIAAIGLNGISESFFQATASDEQLSQANNFMFVFSGGYVVCCIAFSKLFGVVGLLLANISAMAMRTVYSHYNIYLNFGALCLKNVLPSFGTLVSFIMIFTTNVFVSMRFIFSPTLCLFIGGCLGLLQILAIVICDKPFVATLVKFWNDKNAPKDQK</sequence>
<keyword evidence="4 9" id="KW-0812">Transmembrane</keyword>
<keyword evidence="11" id="KW-1185">Reference proteome</keyword>
<feature type="transmembrane region" description="Helical" evidence="9">
    <location>
        <begin position="250"/>
        <end position="270"/>
    </location>
</feature>
<feature type="transmembrane region" description="Helical" evidence="9">
    <location>
        <begin position="119"/>
        <end position="141"/>
    </location>
</feature>
<dbReference type="KEGG" id="eiv:EIN_162140"/>
<dbReference type="RefSeq" id="XP_004185926.1">
    <property type="nucleotide sequence ID" value="XM_004185878.1"/>
</dbReference>
<evidence type="ECO:0000313" key="10">
    <source>
        <dbReference type="EMBL" id="ELP86580.1"/>
    </source>
</evidence>
<evidence type="ECO:0000313" key="11">
    <source>
        <dbReference type="Proteomes" id="UP000014680"/>
    </source>
</evidence>
<name>A0A0A1U4F3_ENTIV</name>
<evidence type="ECO:0000256" key="6">
    <source>
        <dbReference type="ARBA" id="ARBA00022989"/>
    </source>
</evidence>
<dbReference type="PANTHER" id="PTHR13117">
    <property type="entry name" value="ENDOPLASMIC RETICULUM MULTISPAN TRANSMEMBRANE PROTEIN-RELATED"/>
    <property type="match status" value="1"/>
</dbReference>
<dbReference type="GeneID" id="14885540"/>
<comment type="function">
    <text evidence="8 9">Intramembrane glycolipid transporter that operates in the biosynthetic pathway of dolichol-linked oligosaccharides, the glycan precursors employed in protein asparagine (N)-glycosylation. The sequential addition of sugars to dolichol pyrophosphate produces dolichol-linked oligosaccharides containing fourteen sugars, including two GlcNAcs, nine mannoses and three glucoses. Once assembled, the oligosaccharide is transferred from the lipid to nascent proteins by oligosaccharyltransferases. The assembly of dolichol-linked oligosaccharides begins on the cytosolic side of the endoplasmic reticulum membrane and finishes in its lumen. RFT1 could mediate the translocation of the cytosolically oriented intermediate DolPP-GlcNAc2Man5, produced by ALG11, into the ER lumen where dolichol-linked oligosaccharides assembly continues. However, the intramembrane lipid transporter activity could not be confirmed in vitro.</text>
</comment>
<feature type="transmembrane region" description="Helical" evidence="9">
    <location>
        <begin position="176"/>
        <end position="196"/>
    </location>
</feature>
<dbReference type="Pfam" id="PF04506">
    <property type="entry name" value="Rft-1"/>
    <property type="match status" value="1"/>
</dbReference>
<comment type="subcellular location">
    <subcellularLocation>
        <location evidence="1 9">Endoplasmic reticulum membrane</location>
        <topology evidence="1 9">Multi-pass membrane protein</topology>
    </subcellularLocation>
</comment>
<keyword evidence="7 9" id="KW-0472">Membrane</keyword>
<feature type="transmembrane region" description="Helical" evidence="9">
    <location>
        <begin position="84"/>
        <end position="107"/>
    </location>
</feature>
<keyword evidence="5" id="KW-0256">Endoplasmic reticulum</keyword>
<dbReference type="Proteomes" id="UP000014680">
    <property type="component" value="Unassembled WGS sequence"/>
</dbReference>
<dbReference type="OMA" id="WPGKLFG"/>
<evidence type="ECO:0000256" key="7">
    <source>
        <dbReference type="ARBA" id="ARBA00023136"/>
    </source>
</evidence>
<comment type="similarity">
    <text evidence="3 9">Belongs to the RFT1 family.</text>
</comment>
<gene>
    <name evidence="10" type="ORF">EIN_162140</name>
</gene>
<dbReference type="VEuPathDB" id="AmoebaDB:EIN_162140"/>
<evidence type="ECO:0000256" key="2">
    <source>
        <dbReference type="ARBA" id="ARBA00004922"/>
    </source>
</evidence>